<evidence type="ECO:0008006" key="6">
    <source>
        <dbReference type="Google" id="ProtNLM"/>
    </source>
</evidence>
<dbReference type="OMA" id="WIGCCET"/>
<sequence length="414" mass="42310">MHRSAVLLALGALSSPAAAGWLKSDQEVSWEPPRQTGIYGPEAGEQANIALGWSPVPTEAPQLAGAMDLKFAMGKRDLAPMTCGFGKAGNSFTCISSVATCSYSNGWIGCCETGRACKSVKTSCVPYTESASVCAFLEDFHTLCCDATAKYCHTWVGTTSGDPYTILACDSTSGSSALLFSDPLATGDSSTTESDASTTKDASATAEDASTTVTQTSASATETDKKDDDKGTPVGAIAGGVVGGVAALALVGLAAFLLFRRRKKNAAAATAAAGGSPQNPPAMAQHPQSPGGYVPSSPSNATYPSGVPSNFQGYQQPYDPSLAAPYGQPQGYQQPGYGGYSPQPQGYAQPFGQQGQYPAQYGAGGYGVPSSTSPPPGQFTPSPGPNKDGHETPQAQELPAVQPLGNEGNRAELS</sequence>
<gene>
    <name evidence="4" type="ORF">FPOA_00393</name>
</gene>
<comment type="caution">
    <text evidence="4">The sequence shown here is derived from an EMBL/GenBank/DDBJ whole genome shotgun (WGS) entry which is preliminary data.</text>
</comment>
<dbReference type="OrthoDB" id="4814718at2759"/>
<dbReference type="EMBL" id="LYXU01000001">
    <property type="protein sequence ID" value="OBS26451.1"/>
    <property type="molecule type" value="Genomic_DNA"/>
</dbReference>
<feature type="region of interest" description="Disordered" evidence="1">
    <location>
        <begin position="270"/>
        <end position="414"/>
    </location>
</feature>
<evidence type="ECO:0000256" key="1">
    <source>
        <dbReference type="SAM" id="MobiDB-lite"/>
    </source>
</evidence>
<evidence type="ECO:0000313" key="4">
    <source>
        <dbReference type="EMBL" id="OBS26451.1"/>
    </source>
</evidence>
<dbReference type="Proteomes" id="UP000091967">
    <property type="component" value="Unassembled WGS sequence"/>
</dbReference>
<feature type="signal peptide" evidence="3">
    <location>
        <begin position="1"/>
        <end position="19"/>
    </location>
</feature>
<keyword evidence="2" id="KW-1133">Transmembrane helix</keyword>
<evidence type="ECO:0000256" key="2">
    <source>
        <dbReference type="SAM" id="Phobius"/>
    </source>
</evidence>
<evidence type="ECO:0000256" key="3">
    <source>
        <dbReference type="SAM" id="SignalP"/>
    </source>
</evidence>
<feature type="compositionally biased region" description="Basic and acidic residues" evidence="1">
    <location>
        <begin position="222"/>
        <end position="231"/>
    </location>
</feature>
<keyword evidence="3" id="KW-0732">Signal</keyword>
<keyword evidence="5" id="KW-1185">Reference proteome</keyword>
<proteinExistence type="predicted"/>
<feature type="compositionally biased region" description="Pro residues" evidence="1">
    <location>
        <begin position="372"/>
        <end position="384"/>
    </location>
</feature>
<feature type="compositionally biased region" description="Low complexity" evidence="1">
    <location>
        <begin position="187"/>
        <end position="221"/>
    </location>
</feature>
<feature type="compositionally biased region" description="Low complexity" evidence="1">
    <location>
        <begin position="323"/>
        <end position="361"/>
    </location>
</feature>
<feature type="compositionally biased region" description="Polar residues" evidence="1">
    <location>
        <begin position="296"/>
        <end position="315"/>
    </location>
</feature>
<reference evidence="4 5" key="1">
    <citation type="submission" date="2016-06" db="EMBL/GenBank/DDBJ databases">
        <title>Living apart together: crosstalk between the core and supernumerary genomes in a fungal plant pathogen.</title>
        <authorList>
            <person name="Vanheule A."/>
            <person name="Audenaert K."/>
            <person name="Warris S."/>
            <person name="Van De Geest H."/>
            <person name="Schijlen E."/>
            <person name="Hofte M."/>
            <person name="De Saeger S."/>
            <person name="Haesaert G."/>
            <person name="Waalwijk C."/>
            <person name="Van Der Lee T."/>
        </authorList>
    </citation>
    <scope>NUCLEOTIDE SEQUENCE [LARGE SCALE GENOMIC DNA]</scope>
    <source>
        <strain evidence="4 5">2516</strain>
    </source>
</reference>
<dbReference type="AlphaFoldDB" id="A0A1B8B150"/>
<protein>
    <recommendedName>
        <fullName evidence="6">Mid2 domain-containing protein</fullName>
    </recommendedName>
</protein>
<feature type="chain" id="PRO_5008603497" description="Mid2 domain-containing protein" evidence="3">
    <location>
        <begin position="20"/>
        <end position="414"/>
    </location>
</feature>
<keyword evidence="2" id="KW-0812">Transmembrane</keyword>
<accession>A0A1B8B150</accession>
<feature type="region of interest" description="Disordered" evidence="1">
    <location>
        <begin position="187"/>
        <end position="232"/>
    </location>
</feature>
<dbReference type="STRING" id="36050.A0A1B8B150"/>
<name>A0A1B8B150_FUSPO</name>
<organism evidence="4 5">
    <name type="scientific">Fusarium poae</name>
    <dbReference type="NCBI Taxonomy" id="36050"/>
    <lineage>
        <taxon>Eukaryota</taxon>
        <taxon>Fungi</taxon>
        <taxon>Dikarya</taxon>
        <taxon>Ascomycota</taxon>
        <taxon>Pezizomycotina</taxon>
        <taxon>Sordariomycetes</taxon>
        <taxon>Hypocreomycetidae</taxon>
        <taxon>Hypocreales</taxon>
        <taxon>Nectriaceae</taxon>
        <taxon>Fusarium</taxon>
    </lineage>
</organism>
<feature type="transmembrane region" description="Helical" evidence="2">
    <location>
        <begin position="234"/>
        <end position="259"/>
    </location>
</feature>
<keyword evidence="2" id="KW-0472">Membrane</keyword>
<evidence type="ECO:0000313" key="5">
    <source>
        <dbReference type="Proteomes" id="UP000091967"/>
    </source>
</evidence>